<evidence type="ECO:0000313" key="2">
    <source>
        <dbReference type="Proteomes" id="UP000829196"/>
    </source>
</evidence>
<organism evidence="1 2">
    <name type="scientific">Dendrobium nobile</name>
    <name type="common">Orchid</name>
    <dbReference type="NCBI Taxonomy" id="94219"/>
    <lineage>
        <taxon>Eukaryota</taxon>
        <taxon>Viridiplantae</taxon>
        <taxon>Streptophyta</taxon>
        <taxon>Embryophyta</taxon>
        <taxon>Tracheophyta</taxon>
        <taxon>Spermatophyta</taxon>
        <taxon>Magnoliopsida</taxon>
        <taxon>Liliopsida</taxon>
        <taxon>Asparagales</taxon>
        <taxon>Orchidaceae</taxon>
        <taxon>Epidendroideae</taxon>
        <taxon>Malaxideae</taxon>
        <taxon>Dendrobiinae</taxon>
        <taxon>Dendrobium</taxon>
    </lineage>
</organism>
<evidence type="ECO:0000313" key="1">
    <source>
        <dbReference type="EMBL" id="KAI0497758.1"/>
    </source>
</evidence>
<keyword evidence="2" id="KW-1185">Reference proteome</keyword>
<reference evidence="1" key="1">
    <citation type="journal article" date="2022" name="Front. Genet.">
        <title>Chromosome-Scale Assembly of the Dendrobium nobile Genome Provides Insights Into the Molecular Mechanism of the Biosynthesis of the Medicinal Active Ingredient of Dendrobium.</title>
        <authorList>
            <person name="Xu Q."/>
            <person name="Niu S.-C."/>
            <person name="Li K.-L."/>
            <person name="Zheng P.-J."/>
            <person name="Zhang X.-J."/>
            <person name="Jia Y."/>
            <person name="Liu Y."/>
            <person name="Niu Y.-X."/>
            <person name="Yu L.-H."/>
            <person name="Chen D.-F."/>
            <person name="Zhang G.-Q."/>
        </authorList>
    </citation>
    <scope>NUCLEOTIDE SEQUENCE</scope>
    <source>
        <tissue evidence="1">Leaf</tissue>
    </source>
</reference>
<dbReference type="EMBL" id="JAGYWB010000015">
    <property type="protein sequence ID" value="KAI0497758.1"/>
    <property type="molecule type" value="Genomic_DNA"/>
</dbReference>
<proteinExistence type="predicted"/>
<accession>A0A8T3ANZ7</accession>
<dbReference type="AlphaFoldDB" id="A0A8T3ANZ7"/>
<protein>
    <submittedName>
        <fullName evidence="1">Uncharacterized protein</fullName>
    </submittedName>
</protein>
<dbReference type="Proteomes" id="UP000829196">
    <property type="component" value="Unassembled WGS sequence"/>
</dbReference>
<gene>
    <name evidence="1" type="ORF">KFK09_020993</name>
</gene>
<comment type="caution">
    <text evidence="1">The sequence shown here is derived from an EMBL/GenBank/DDBJ whole genome shotgun (WGS) entry which is preliminary data.</text>
</comment>
<sequence>MASLLFGFFASQASRDQDVPFVRSKFAPFASEVRTGARVSIVVAVRLHCFARGVRLHESLLRLLRSCSALLLRTRCPCPIGSSVISIGGKDGSSSSLPHFCSASLLRTRCKIAQEASRAPSFLFGFAPSTTFTLPVRSEVASFSIGNFTEEEKKNPASIHITELEFAMEAATI</sequence>
<name>A0A8T3ANZ7_DENNO</name>